<evidence type="ECO:0000256" key="3">
    <source>
        <dbReference type="ARBA" id="ARBA00022679"/>
    </source>
</evidence>
<dbReference type="EMBL" id="BX294135">
    <property type="protein sequence ID" value="CAD72146.1"/>
    <property type="molecule type" value="Genomic_DNA"/>
</dbReference>
<evidence type="ECO:0000256" key="9">
    <source>
        <dbReference type="SAM" id="Phobius"/>
    </source>
</evidence>
<dbReference type="PATRIC" id="fig|243090.15.peg.720"/>
<dbReference type="SMART" id="SM00220">
    <property type="entry name" value="S_TKc"/>
    <property type="match status" value="1"/>
</dbReference>
<feature type="compositionally biased region" description="Polar residues" evidence="8">
    <location>
        <begin position="374"/>
        <end position="388"/>
    </location>
</feature>
<dbReference type="InterPro" id="IPR017441">
    <property type="entry name" value="Protein_kinase_ATP_BS"/>
</dbReference>
<keyword evidence="9" id="KW-0812">Transmembrane</keyword>
<dbReference type="PROSITE" id="PS00108">
    <property type="entry name" value="PROTEIN_KINASE_ST"/>
    <property type="match status" value="1"/>
</dbReference>
<accession>Q7UX63</accession>
<organism evidence="11 12">
    <name type="scientific">Rhodopirellula baltica (strain DSM 10527 / NCIMB 13988 / SH1)</name>
    <dbReference type="NCBI Taxonomy" id="243090"/>
    <lineage>
        <taxon>Bacteria</taxon>
        <taxon>Pseudomonadati</taxon>
        <taxon>Planctomycetota</taxon>
        <taxon>Planctomycetia</taxon>
        <taxon>Pirellulales</taxon>
        <taxon>Pirellulaceae</taxon>
        <taxon>Rhodopirellula</taxon>
    </lineage>
</organism>
<evidence type="ECO:0000256" key="7">
    <source>
        <dbReference type="PROSITE-ProRule" id="PRU10141"/>
    </source>
</evidence>
<feature type="binding site" evidence="7">
    <location>
        <position position="58"/>
    </location>
    <ligand>
        <name>ATP</name>
        <dbReference type="ChEBI" id="CHEBI:30616"/>
    </ligand>
</feature>
<evidence type="ECO:0000313" key="12">
    <source>
        <dbReference type="Proteomes" id="UP000001025"/>
    </source>
</evidence>
<keyword evidence="4 7" id="KW-0547">Nucleotide-binding</keyword>
<dbReference type="PROSITE" id="PS00107">
    <property type="entry name" value="PROTEIN_KINASE_ATP"/>
    <property type="match status" value="1"/>
</dbReference>
<evidence type="ECO:0000256" key="1">
    <source>
        <dbReference type="ARBA" id="ARBA00012513"/>
    </source>
</evidence>
<feature type="region of interest" description="Disordered" evidence="8">
    <location>
        <begin position="291"/>
        <end position="407"/>
    </location>
</feature>
<dbReference type="InterPro" id="IPR000719">
    <property type="entry name" value="Prot_kinase_dom"/>
</dbReference>
<feature type="transmembrane region" description="Helical" evidence="9">
    <location>
        <begin position="422"/>
        <end position="444"/>
    </location>
</feature>
<feature type="compositionally biased region" description="Polar residues" evidence="8">
    <location>
        <begin position="296"/>
        <end position="306"/>
    </location>
</feature>
<keyword evidence="2" id="KW-0723">Serine/threonine-protein kinase</keyword>
<name>Q7UX63_RHOBA</name>
<dbReference type="InParanoid" id="Q7UX63"/>
<dbReference type="Gene3D" id="1.10.510.10">
    <property type="entry name" value="Transferase(Phosphotransferase) domain 1"/>
    <property type="match status" value="1"/>
</dbReference>
<dbReference type="EnsemblBacteria" id="CAD72146">
    <property type="protein sequence ID" value="CAD72146"/>
    <property type="gene ID" value="RB1532"/>
</dbReference>
<dbReference type="PANTHER" id="PTHR43289">
    <property type="entry name" value="MITOGEN-ACTIVATED PROTEIN KINASE KINASE KINASE 20-RELATED"/>
    <property type="match status" value="1"/>
</dbReference>
<dbReference type="eggNOG" id="COG0515">
    <property type="taxonomic scope" value="Bacteria"/>
</dbReference>
<evidence type="ECO:0000256" key="4">
    <source>
        <dbReference type="ARBA" id="ARBA00022741"/>
    </source>
</evidence>
<keyword evidence="12" id="KW-1185">Reference proteome</keyword>
<sequence>MRASRRRFRKNREAIGRTSMAEPEQLGPYQIESVIGRGGMGSVYRAKHAKSGEEVAVKLIAQHVADDMRFRRRFDAEVETLRRLRHPGIVRLIGYGEEAGQLFYSMELVRGETLQKRIRDVKRLGWLPTLDIASQVCSALKHAHDIGVIHRDLKPANLILTDAGEVKLVDFGIAKLFGFGEQTLHGSVLGTADYMAPEQAGSHSITPRTDLYALGSVMYAMLAGRAPFAGKKVTQVVEALQRDRPVPLDLINPDIPAEVVEIVHQLLEKDPADRPPTALAVMNRLKATRAGLQRGRTLNEQASRTQLGDEDFTPELPPNLAGDLDTRGHHHTDASREVSPDLPTNETGGDHPTGRRVLAGDHPSNLADPLTDPAMTSTNDSATQSKGNNEPVKTHFQTIDSNSPPGGYLSDLHRAEGSESNWVQWVSIVGMVLILLGGLGLFAYSIRTPSASTLFESFQAAEVNGDLGSESSRMTQFLKAYPDDERADQVRQWQRSVELESTYRQLKNRARTAGGSSKMPPAEQSLLQALSLRETSTADAARQLQAWLDVYSIEVDPESVGYVMSPGDKLKHRLRQRELEQLELLVRDELNRLKEDPSDHVANSQRELALRSRLATALKLPRDQKTRVLDGIITLYEDQDWAAEIVRDTKHELETLE</sequence>
<evidence type="ECO:0000256" key="8">
    <source>
        <dbReference type="SAM" id="MobiDB-lite"/>
    </source>
</evidence>
<feature type="compositionally biased region" description="Basic residues" evidence="8">
    <location>
        <begin position="1"/>
        <end position="10"/>
    </location>
</feature>
<dbReference type="PANTHER" id="PTHR43289:SF6">
    <property type="entry name" value="SERINE_THREONINE-PROTEIN KINASE NEKL-3"/>
    <property type="match status" value="1"/>
</dbReference>
<dbReference type="OrthoDB" id="6111975at2"/>
<keyword evidence="6 7" id="KW-0067">ATP-binding</keyword>
<dbReference type="FunFam" id="1.10.510.10:FF:000021">
    <property type="entry name" value="Serine/threonine protein kinase"/>
    <property type="match status" value="1"/>
</dbReference>
<proteinExistence type="predicted"/>
<dbReference type="AlphaFoldDB" id="Q7UX63"/>
<dbReference type="SUPFAM" id="SSF56112">
    <property type="entry name" value="Protein kinase-like (PK-like)"/>
    <property type="match status" value="1"/>
</dbReference>
<feature type="region of interest" description="Disordered" evidence="8">
    <location>
        <begin position="1"/>
        <end position="22"/>
    </location>
</feature>
<feature type="compositionally biased region" description="Basic and acidic residues" evidence="8">
    <location>
        <begin position="324"/>
        <end position="339"/>
    </location>
</feature>
<dbReference type="Proteomes" id="UP000001025">
    <property type="component" value="Chromosome"/>
</dbReference>
<protein>
    <recommendedName>
        <fullName evidence="1">non-specific serine/threonine protein kinase</fullName>
        <ecNumber evidence="1">2.7.11.1</ecNumber>
    </recommendedName>
</protein>
<dbReference type="KEGG" id="rba:RB1532"/>
<dbReference type="GO" id="GO:0004674">
    <property type="term" value="F:protein serine/threonine kinase activity"/>
    <property type="evidence" value="ECO:0000318"/>
    <property type="project" value="GO_Central"/>
</dbReference>
<dbReference type="HOGENOM" id="CLU_417307_0_0_0"/>
<feature type="compositionally biased region" description="Polar residues" evidence="8">
    <location>
        <begin position="395"/>
        <end position="404"/>
    </location>
</feature>
<dbReference type="InterPro" id="IPR008271">
    <property type="entry name" value="Ser/Thr_kinase_AS"/>
</dbReference>
<dbReference type="PROSITE" id="PS50011">
    <property type="entry name" value="PROTEIN_KINASE_DOM"/>
    <property type="match status" value="1"/>
</dbReference>
<dbReference type="GO" id="GO:0005524">
    <property type="term" value="F:ATP binding"/>
    <property type="evidence" value="ECO:0007669"/>
    <property type="project" value="UniProtKB-UniRule"/>
</dbReference>
<keyword evidence="9" id="KW-1133">Transmembrane helix</keyword>
<dbReference type="Pfam" id="PF00069">
    <property type="entry name" value="Pkinase"/>
    <property type="match status" value="1"/>
</dbReference>
<dbReference type="STRING" id="243090.RB1532"/>
<gene>
    <name evidence="11" type="primary">pknA</name>
    <name evidence="11" type="ordered locus">RB1532</name>
</gene>
<keyword evidence="5 11" id="KW-0418">Kinase</keyword>
<reference evidence="11 12" key="1">
    <citation type="journal article" date="2003" name="Proc. Natl. Acad. Sci. U.S.A.">
        <title>Complete genome sequence of the marine planctomycete Pirellula sp. strain 1.</title>
        <authorList>
            <person name="Gloeckner F.O."/>
            <person name="Kube M."/>
            <person name="Bauer M."/>
            <person name="Teeling H."/>
            <person name="Lombardot T."/>
            <person name="Ludwig W."/>
            <person name="Gade D."/>
            <person name="Beck A."/>
            <person name="Borzym K."/>
            <person name="Heitmann K."/>
            <person name="Rabus R."/>
            <person name="Schlesner H."/>
            <person name="Amann R."/>
            <person name="Reinhardt R."/>
        </authorList>
    </citation>
    <scope>NUCLEOTIDE SEQUENCE [LARGE SCALE GENOMIC DNA]</scope>
    <source>
        <strain evidence="12">DSM 10527 / NCIMB 13988 / SH1</strain>
    </source>
</reference>
<evidence type="ECO:0000256" key="2">
    <source>
        <dbReference type="ARBA" id="ARBA00022527"/>
    </source>
</evidence>
<evidence type="ECO:0000313" key="11">
    <source>
        <dbReference type="EMBL" id="CAD72146.1"/>
    </source>
</evidence>
<dbReference type="Gene3D" id="3.30.200.20">
    <property type="entry name" value="Phosphorylase Kinase, domain 1"/>
    <property type="match status" value="1"/>
</dbReference>
<dbReference type="InterPro" id="IPR011009">
    <property type="entry name" value="Kinase-like_dom_sf"/>
</dbReference>
<evidence type="ECO:0000256" key="5">
    <source>
        <dbReference type="ARBA" id="ARBA00022777"/>
    </source>
</evidence>
<dbReference type="CDD" id="cd14014">
    <property type="entry name" value="STKc_PknB_like"/>
    <property type="match status" value="1"/>
</dbReference>
<dbReference type="EC" id="2.7.11.1" evidence="1"/>
<keyword evidence="9" id="KW-0472">Membrane</keyword>
<feature type="domain" description="Protein kinase" evidence="10">
    <location>
        <begin position="29"/>
        <end position="292"/>
    </location>
</feature>
<evidence type="ECO:0000256" key="6">
    <source>
        <dbReference type="ARBA" id="ARBA00022840"/>
    </source>
</evidence>
<keyword evidence="3 11" id="KW-0808">Transferase</keyword>
<evidence type="ECO:0000259" key="10">
    <source>
        <dbReference type="PROSITE" id="PS50011"/>
    </source>
</evidence>